<reference evidence="1" key="1">
    <citation type="submission" date="2022-08" db="EMBL/GenBank/DDBJ databases">
        <title>Chryseobacterium antibioticum,isolated from the rhizosphere soil of Pyrola in Tibet.</title>
        <authorList>
            <person name="Kan Y."/>
        </authorList>
    </citation>
    <scope>NUCLEOTIDE SEQUENCE</scope>
    <source>
        <strain evidence="1">Pc2-12</strain>
    </source>
</reference>
<dbReference type="Proteomes" id="UP001142057">
    <property type="component" value="Unassembled WGS sequence"/>
</dbReference>
<name>A0ABT2IJ10_9FLAO</name>
<comment type="caution">
    <text evidence="1">The sequence shown here is derived from an EMBL/GenBank/DDBJ whole genome shotgun (WGS) entry which is preliminary data.</text>
</comment>
<protein>
    <submittedName>
        <fullName evidence="1">Uncharacterized protein</fullName>
    </submittedName>
</protein>
<dbReference type="EMBL" id="JANZQH010000006">
    <property type="protein sequence ID" value="MCT2408642.1"/>
    <property type="molecule type" value="Genomic_DNA"/>
</dbReference>
<evidence type="ECO:0000313" key="2">
    <source>
        <dbReference type="Proteomes" id="UP001142057"/>
    </source>
</evidence>
<sequence length="43" mass="5063">MQNNNYHKPDKTLFDEWQKCIDKDLFLAEKQKKSEEGTSDGVC</sequence>
<proteinExistence type="predicted"/>
<gene>
    <name evidence="1" type="ORF">NZD88_13920</name>
</gene>
<accession>A0ABT2IJ10</accession>
<evidence type="ECO:0000313" key="1">
    <source>
        <dbReference type="EMBL" id="MCT2408642.1"/>
    </source>
</evidence>
<organism evidence="1 2">
    <name type="scientific">Chryseobacterium pyrolae</name>
    <dbReference type="NCBI Taxonomy" id="2987481"/>
    <lineage>
        <taxon>Bacteria</taxon>
        <taxon>Pseudomonadati</taxon>
        <taxon>Bacteroidota</taxon>
        <taxon>Flavobacteriia</taxon>
        <taxon>Flavobacteriales</taxon>
        <taxon>Weeksellaceae</taxon>
        <taxon>Chryseobacterium group</taxon>
        <taxon>Chryseobacterium</taxon>
    </lineage>
</organism>
<keyword evidence="2" id="KW-1185">Reference proteome</keyword>